<gene>
    <name evidence="1" type="ORF">MIPYR_20019</name>
</gene>
<evidence type="ECO:0000313" key="1">
    <source>
        <dbReference type="EMBL" id="SBS71459.1"/>
    </source>
</evidence>
<proteinExistence type="predicted"/>
<dbReference type="AlphaFoldDB" id="A0A1Y5P2A7"/>
<protein>
    <submittedName>
        <fullName evidence="1">Uncharacterized protein</fullName>
    </submittedName>
</protein>
<accession>A0A1Y5P2A7</accession>
<dbReference type="RefSeq" id="WP_295574409.1">
    <property type="nucleotide sequence ID" value="NZ_FLQR01000006.1"/>
</dbReference>
<organism evidence="1">
    <name type="scientific">uncultured Microbacterium sp</name>
    <dbReference type="NCBI Taxonomy" id="191216"/>
    <lineage>
        <taxon>Bacteria</taxon>
        <taxon>Bacillati</taxon>
        <taxon>Actinomycetota</taxon>
        <taxon>Actinomycetes</taxon>
        <taxon>Micrococcales</taxon>
        <taxon>Microbacteriaceae</taxon>
        <taxon>Microbacterium</taxon>
        <taxon>environmental samples</taxon>
    </lineage>
</organism>
<dbReference type="EMBL" id="FLQR01000006">
    <property type="protein sequence ID" value="SBS71459.1"/>
    <property type="molecule type" value="Genomic_DNA"/>
</dbReference>
<reference evidence="1" key="1">
    <citation type="submission" date="2016-03" db="EMBL/GenBank/DDBJ databases">
        <authorList>
            <person name="Ploux O."/>
        </authorList>
    </citation>
    <scope>NUCLEOTIDE SEQUENCE</scope>
    <source>
        <strain evidence="1">UC1</strain>
    </source>
</reference>
<sequence>MVVPLAIVLVGVLVAAGQLGAVLDRGPERLIQVDGAEFVSDRSCIELTGSAEQSLDYPLWIWVRDKWGTHRATEVADWTSATTWRTRTTLTPRVLPVDTNYTITLLYLPREQAELLRSIRGGDGAVGVLRLPPGARGPASVSFTRTAGDGGPPC</sequence>
<name>A0A1Y5P2A7_9MICO</name>